<evidence type="ECO:0008006" key="4">
    <source>
        <dbReference type="Google" id="ProtNLM"/>
    </source>
</evidence>
<evidence type="ECO:0000313" key="3">
    <source>
        <dbReference type="Proteomes" id="UP000659698"/>
    </source>
</evidence>
<protein>
    <recommendedName>
        <fullName evidence="4">DUF4919 domain-containing protein</fullName>
    </recommendedName>
</protein>
<proteinExistence type="predicted"/>
<comment type="caution">
    <text evidence="2">The sequence shown here is derived from an EMBL/GenBank/DDBJ whole genome shotgun (WGS) entry which is preliminary data.</text>
</comment>
<keyword evidence="1" id="KW-0732">Signal</keyword>
<dbReference type="Proteomes" id="UP000659698">
    <property type="component" value="Unassembled WGS sequence"/>
</dbReference>
<evidence type="ECO:0000313" key="2">
    <source>
        <dbReference type="EMBL" id="MBC3542237.1"/>
    </source>
</evidence>
<feature type="chain" id="PRO_5046696887" description="DUF4919 domain-containing protein" evidence="1">
    <location>
        <begin position="18"/>
        <end position="196"/>
    </location>
</feature>
<reference evidence="2 3" key="1">
    <citation type="journal article" date="2019" name="Int. J. Syst. Evol. Microbiol.">
        <title>Rufibacter sediminis sp. nov., isolated from freshwater lake sediment.</title>
        <authorList>
            <person name="Qu J.H."/>
            <person name="Zhang L.J."/>
            <person name="Fu Y.H."/>
            <person name="Li H.F."/>
        </authorList>
    </citation>
    <scope>NUCLEOTIDE SEQUENCE [LARGE SCALE GENOMIC DNA]</scope>
    <source>
        <strain evidence="2 3">H-1</strain>
    </source>
</reference>
<evidence type="ECO:0000256" key="1">
    <source>
        <dbReference type="SAM" id="SignalP"/>
    </source>
</evidence>
<name>A0ABR6VYF7_9BACT</name>
<feature type="signal peptide" evidence="1">
    <location>
        <begin position="1"/>
        <end position="17"/>
    </location>
</feature>
<dbReference type="RefSeq" id="WP_186641945.1">
    <property type="nucleotide sequence ID" value="NZ_JACOAF010000058.1"/>
</dbReference>
<keyword evidence="3" id="KW-1185">Reference proteome</keyword>
<sequence>MKKLYIIFLFISFNALAQVDEARISKIRGNTKIDNQDKAVLNLMEEFYTQMLQSDAGKLSPNTPEKLDNLLRNGRTRNRHLLVMFMVYQQHISQTAASGKRPDTKFQVELMTDLAFEFKNIYNEVPAIIYVYQSEALNSSGQNQEALKIIEEGLTVYPNSVPLKVYKYLGTKDDALKIDLIGNHSNHWMVKQFAIK</sequence>
<dbReference type="EMBL" id="JACOAF010000058">
    <property type="protein sequence ID" value="MBC3542237.1"/>
    <property type="molecule type" value="Genomic_DNA"/>
</dbReference>
<organism evidence="2 3">
    <name type="scientific">Rufibacter sediminis</name>
    <dbReference type="NCBI Taxonomy" id="2762756"/>
    <lineage>
        <taxon>Bacteria</taxon>
        <taxon>Pseudomonadati</taxon>
        <taxon>Bacteroidota</taxon>
        <taxon>Cytophagia</taxon>
        <taxon>Cytophagales</taxon>
        <taxon>Hymenobacteraceae</taxon>
        <taxon>Rufibacter</taxon>
    </lineage>
</organism>
<gene>
    <name evidence="2" type="ORF">H7U12_21315</name>
</gene>
<accession>A0ABR6VYF7</accession>